<comment type="cofactor">
    <cofactor evidence="1">
        <name>FAD</name>
        <dbReference type="ChEBI" id="CHEBI:57692"/>
    </cofactor>
</comment>
<dbReference type="InterPro" id="IPR050641">
    <property type="entry name" value="RIFMO-like"/>
</dbReference>
<dbReference type="InterPro" id="IPR036188">
    <property type="entry name" value="FAD/NAD-bd_sf"/>
</dbReference>
<protein>
    <submittedName>
        <fullName evidence="5">FAD-dependent monooxygenase</fullName>
    </submittedName>
</protein>
<dbReference type="Proteomes" id="UP001556631">
    <property type="component" value="Unassembled WGS sequence"/>
</dbReference>
<evidence type="ECO:0000313" key="6">
    <source>
        <dbReference type="Proteomes" id="UP001556631"/>
    </source>
</evidence>
<evidence type="ECO:0000313" key="5">
    <source>
        <dbReference type="EMBL" id="MEX0428773.1"/>
    </source>
</evidence>
<name>A0ABV3T0W9_9ACTN</name>
<dbReference type="EMBL" id="JBFPJR010000026">
    <property type="protein sequence ID" value="MEX0428773.1"/>
    <property type="molecule type" value="Genomic_DNA"/>
</dbReference>
<evidence type="ECO:0000256" key="1">
    <source>
        <dbReference type="ARBA" id="ARBA00001974"/>
    </source>
</evidence>
<keyword evidence="5" id="KW-0560">Oxidoreductase</keyword>
<sequence length="539" mass="58436">MPPETKPVLVIGNGPVGQTSALFLAHWGVPSIVLDRRPRRDPVGSKAIVQQRDVLDAWDTLAGAGREIAERGLTWQRARTFHQDHELFCTEFADSGRSAFPPFVNLSQSETEAILDERIAAEPLIDVRWGHEVTGIAQDETSATVTCATAGGVAEVAGSYAVACSGARGDAVRQMLGVTLDGRTFGDLFLICDIRADLGEWAQERRFYFDPVWNPGRQVLIHPCPDSTFRIDWQVPADFDLEADEASGGLERRIRMIVGDTPYEIVWKSVYRFHQRIADRFRVGRVLLAGDAAHLVSPFGARGLNSGVQDAENAAWKLALVWRGLAGDSLLESYHDERHAAAVENLDVTGATMDFLVPQDDEHRDRRVATLTAARTRDEARALVDSGRLAEPFWYADSPLTTPAAGRPCGGRPAKGSVPPPAPGVLIPDHPLADGGRLRLLARQSFTLLCGDEVDVGMVEGAALDGVRPITVHRLRDLHADAPGVLGLRPDEVWVVRPDAHLAATLPVGDPAAIRCAIDRVLGVAGSPAAYRMVSQSQA</sequence>
<evidence type="ECO:0000256" key="3">
    <source>
        <dbReference type="ARBA" id="ARBA00022827"/>
    </source>
</evidence>
<dbReference type="RefSeq" id="WP_367994742.1">
    <property type="nucleotide sequence ID" value="NZ_JBFPJR010000026.1"/>
</dbReference>
<dbReference type="PANTHER" id="PTHR43004">
    <property type="entry name" value="TRK SYSTEM POTASSIUM UPTAKE PROTEIN"/>
    <property type="match status" value="1"/>
</dbReference>
<dbReference type="NCBIfam" id="NF006002">
    <property type="entry name" value="PRK08132.1"/>
    <property type="match status" value="1"/>
</dbReference>
<dbReference type="Gene3D" id="3.30.70.2450">
    <property type="match status" value="1"/>
</dbReference>
<evidence type="ECO:0000256" key="2">
    <source>
        <dbReference type="ARBA" id="ARBA00022630"/>
    </source>
</evidence>
<evidence type="ECO:0000259" key="4">
    <source>
        <dbReference type="Pfam" id="PF01494"/>
    </source>
</evidence>
<keyword evidence="3" id="KW-0274">FAD</keyword>
<feature type="domain" description="FAD-binding" evidence="4">
    <location>
        <begin position="7"/>
        <end position="347"/>
    </location>
</feature>
<dbReference type="Gene3D" id="3.40.30.120">
    <property type="match status" value="1"/>
</dbReference>
<dbReference type="Pfam" id="PF01494">
    <property type="entry name" value="FAD_binding_3"/>
    <property type="match status" value="1"/>
</dbReference>
<dbReference type="PRINTS" id="PR00420">
    <property type="entry name" value="RNGMNOXGNASE"/>
</dbReference>
<keyword evidence="5" id="KW-0503">Monooxygenase</keyword>
<dbReference type="GO" id="GO:0004497">
    <property type="term" value="F:monooxygenase activity"/>
    <property type="evidence" value="ECO:0007669"/>
    <property type="project" value="UniProtKB-KW"/>
</dbReference>
<keyword evidence="6" id="KW-1185">Reference proteome</keyword>
<reference evidence="5 6" key="1">
    <citation type="submission" date="2024-07" db="EMBL/GenBank/DDBJ databases">
        <authorList>
            <person name="Lee S."/>
            <person name="Kang M."/>
        </authorList>
    </citation>
    <scope>NUCLEOTIDE SEQUENCE [LARGE SCALE GENOMIC DNA]</scope>
    <source>
        <strain evidence="5 6">DS6</strain>
    </source>
</reference>
<dbReference type="InterPro" id="IPR002938">
    <property type="entry name" value="FAD-bd"/>
</dbReference>
<gene>
    <name evidence="5" type="ORF">AB3X52_14180</name>
</gene>
<keyword evidence="2" id="KW-0285">Flavoprotein</keyword>
<dbReference type="PANTHER" id="PTHR43004:SF19">
    <property type="entry name" value="BINDING MONOOXYGENASE, PUTATIVE (JCVI)-RELATED"/>
    <property type="match status" value="1"/>
</dbReference>
<dbReference type="SUPFAM" id="SSF51905">
    <property type="entry name" value="FAD/NAD(P)-binding domain"/>
    <property type="match status" value="1"/>
</dbReference>
<comment type="caution">
    <text evidence="5">The sequence shown here is derived from an EMBL/GenBank/DDBJ whole genome shotgun (WGS) entry which is preliminary data.</text>
</comment>
<organism evidence="5 6">
    <name type="scientific">Nocardioides eburneus</name>
    <dbReference type="NCBI Taxonomy" id="3231482"/>
    <lineage>
        <taxon>Bacteria</taxon>
        <taxon>Bacillati</taxon>
        <taxon>Actinomycetota</taxon>
        <taxon>Actinomycetes</taxon>
        <taxon>Propionibacteriales</taxon>
        <taxon>Nocardioidaceae</taxon>
        <taxon>Nocardioides</taxon>
    </lineage>
</organism>
<accession>A0ABV3T0W9</accession>
<dbReference type="Gene3D" id="3.50.50.60">
    <property type="entry name" value="FAD/NAD(P)-binding domain"/>
    <property type="match status" value="1"/>
</dbReference>
<proteinExistence type="predicted"/>